<keyword evidence="1" id="KW-0732">Signal</keyword>
<sequence length="151" mass="17172">MKKCNYIIIIALVLVSLISYKGVAQQNEDDTTYIINQYFQLNKEASLKLENKLPTTTNRAISPNNFVNLQQVGNSNVIDIKQNGNNTEVVNQLGNKNYYSFINYYNNSPLNLNILQKGNSNNLQIYGQNSLIENMSIVQKSNSKTIIIKNY</sequence>
<feature type="signal peptide" evidence="1">
    <location>
        <begin position="1"/>
        <end position="24"/>
    </location>
</feature>
<organism evidence="2 3">
    <name type="scientific">Lutibacter flavus</name>
    <dbReference type="NCBI Taxonomy" id="691689"/>
    <lineage>
        <taxon>Bacteria</taxon>
        <taxon>Pseudomonadati</taxon>
        <taxon>Bacteroidota</taxon>
        <taxon>Flavobacteriia</taxon>
        <taxon>Flavobacteriales</taxon>
        <taxon>Flavobacteriaceae</taxon>
        <taxon>Lutibacter</taxon>
    </lineage>
</organism>
<feature type="chain" id="PRO_5012285934" description="Curlin associated repeat-containing protein" evidence="1">
    <location>
        <begin position="25"/>
        <end position="151"/>
    </location>
</feature>
<keyword evidence="3" id="KW-1185">Reference proteome</keyword>
<evidence type="ECO:0008006" key="4">
    <source>
        <dbReference type="Google" id="ProtNLM"/>
    </source>
</evidence>
<protein>
    <recommendedName>
        <fullName evidence="4">Curlin associated repeat-containing protein</fullName>
    </recommendedName>
</protein>
<evidence type="ECO:0000313" key="2">
    <source>
        <dbReference type="EMBL" id="SNR84364.1"/>
    </source>
</evidence>
<proteinExistence type="predicted"/>
<reference evidence="3" key="1">
    <citation type="submission" date="2017-06" db="EMBL/GenBank/DDBJ databases">
        <authorList>
            <person name="Varghese N."/>
            <person name="Submissions S."/>
        </authorList>
    </citation>
    <scope>NUCLEOTIDE SEQUENCE [LARGE SCALE GENOMIC DNA]</scope>
    <source>
        <strain evidence="3">DSM 27993</strain>
    </source>
</reference>
<evidence type="ECO:0000256" key="1">
    <source>
        <dbReference type="SAM" id="SignalP"/>
    </source>
</evidence>
<dbReference type="RefSeq" id="WP_089379670.1">
    <property type="nucleotide sequence ID" value="NZ_FZNX01000007.1"/>
</dbReference>
<dbReference type="EMBL" id="FZNX01000007">
    <property type="protein sequence ID" value="SNR84364.1"/>
    <property type="molecule type" value="Genomic_DNA"/>
</dbReference>
<name>A0A238ZNT2_9FLAO</name>
<dbReference type="Proteomes" id="UP000198412">
    <property type="component" value="Unassembled WGS sequence"/>
</dbReference>
<gene>
    <name evidence="2" type="ORF">SAMN04488111_3426</name>
</gene>
<evidence type="ECO:0000313" key="3">
    <source>
        <dbReference type="Proteomes" id="UP000198412"/>
    </source>
</evidence>
<accession>A0A238ZNT2</accession>
<dbReference type="AlphaFoldDB" id="A0A238ZNT2"/>
<dbReference type="OrthoDB" id="1190088at2"/>